<evidence type="ECO:0000313" key="3">
    <source>
        <dbReference type="Proteomes" id="UP000323324"/>
    </source>
</evidence>
<organism evidence="2 3">
    <name type="scientific">Bizionia saleffrena</name>
    <dbReference type="NCBI Taxonomy" id="291189"/>
    <lineage>
        <taxon>Bacteria</taxon>
        <taxon>Pseudomonadati</taxon>
        <taxon>Bacteroidota</taxon>
        <taxon>Flavobacteriia</taxon>
        <taxon>Flavobacteriales</taxon>
        <taxon>Flavobacteriaceae</taxon>
        <taxon>Bizionia</taxon>
    </lineage>
</organism>
<dbReference type="RefSeq" id="WP_148371007.1">
    <property type="nucleotide sequence ID" value="NZ_VSKM01000024.1"/>
</dbReference>
<proteinExistence type="predicted"/>
<evidence type="ECO:0000256" key="1">
    <source>
        <dbReference type="SAM" id="SignalP"/>
    </source>
</evidence>
<feature type="signal peptide" evidence="1">
    <location>
        <begin position="1"/>
        <end position="19"/>
    </location>
</feature>
<sequence length="91" mass="10392">MKQYLLFFALLMVQGHIMAQLTEVTYKRALRSADISSEIKNKYGDSGIKLLQEQEKALNQLKYTLLFTNTEALFFIDAVTLGLKSEIDNNT</sequence>
<accession>A0A8H2LJR6</accession>
<reference evidence="2 3" key="1">
    <citation type="submission" date="2019-08" db="EMBL/GenBank/DDBJ databases">
        <title>Genomes of Antarctic Bizionia species.</title>
        <authorList>
            <person name="Bowman J.P."/>
        </authorList>
    </citation>
    <scope>NUCLEOTIDE SEQUENCE [LARGE SCALE GENOMIC DNA]</scope>
    <source>
        <strain evidence="2 3">HFD</strain>
    </source>
</reference>
<comment type="caution">
    <text evidence="2">The sequence shown here is derived from an EMBL/GenBank/DDBJ whole genome shotgun (WGS) entry which is preliminary data.</text>
</comment>
<name>A0A8H2LJR6_9FLAO</name>
<protein>
    <recommendedName>
        <fullName evidence="4">TolC family protein</fullName>
    </recommendedName>
</protein>
<evidence type="ECO:0000313" key="2">
    <source>
        <dbReference type="EMBL" id="TYB69081.1"/>
    </source>
</evidence>
<evidence type="ECO:0008006" key="4">
    <source>
        <dbReference type="Google" id="ProtNLM"/>
    </source>
</evidence>
<dbReference type="Proteomes" id="UP000323324">
    <property type="component" value="Unassembled WGS sequence"/>
</dbReference>
<keyword evidence="1" id="KW-0732">Signal</keyword>
<dbReference type="AlphaFoldDB" id="A0A8H2LJR6"/>
<dbReference type="EMBL" id="VSKM01000024">
    <property type="protein sequence ID" value="TYB69081.1"/>
    <property type="molecule type" value="Genomic_DNA"/>
</dbReference>
<feature type="chain" id="PRO_5034203082" description="TolC family protein" evidence="1">
    <location>
        <begin position="20"/>
        <end position="91"/>
    </location>
</feature>
<gene>
    <name evidence="2" type="ORF">ES676_14310</name>
</gene>
<keyword evidence="3" id="KW-1185">Reference proteome</keyword>